<dbReference type="AlphaFoldDB" id="A0A9Q0IJ13"/>
<feature type="compositionally biased region" description="Polar residues" evidence="4">
    <location>
        <begin position="850"/>
        <end position="876"/>
    </location>
</feature>
<feature type="compositionally biased region" description="Basic and acidic residues" evidence="4">
    <location>
        <begin position="600"/>
        <end position="614"/>
    </location>
</feature>
<reference evidence="5" key="1">
    <citation type="submission" date="2022-07" db="EMBL/GenBank/DDBJ databases">
        <title>Chromosome-level genome of Muraenolepis orangiensis.</title>
        <authorList>
            <person name="Kim J."/>
        </authorList>
    </citation>
    <scope>NUCLEOTIDE SEQUENCE</scope>
    <source>
        <strain evidence="5">KU_S4_2022</strain>
        <tissue evidence="5">Muscle</tissue>
    </source>
</reference>
<dbReference type="InterPro" id="IPR036770">
    <property type="entry name" value="Ankyrin_rpt-contain_sf"/>
</dbReference>
<accession>A0A9Q0IJ13</accession>
<feature type="compositionally biased region" description="Polar residues" evidence="4">
    <location>
        <begin position="886"/>
        <end position="896"/>
    </location>
</feature>
<feature type="compositionally biased region" description="Polar residues" evidence="4">
    <location>
        <begin position="790"/>
        <end position="802"/>
    </location>
</feature>
<evidence type="ECO:0000313" key="5">
    <source>
        <dbReference type="EMBL" id="KAJ3599878.1"/>
    </source>
</evidence>
<evidence type="ECO:0000256" key="1">
    <source>
        <dbReference type="ARBA" id="ARBA00022737"/>
    </source>
</evidence>
<dbReference type="PANTHER" id="PTHR24168:SF24">
    <property type="entry name" value="KN MOTIF AND ANKYRIN REPEAT DOMAIN-CONTAINING PROTEIN 4"/>
    <property type="match status" value="1"/>
</dbReference>
<dbReference type="GO" id="GO:0005737">
    <property type="term" value="C:cytoplasm"/>
    <property type="evidence" value="ECO:0007669"/>
    <property type="project" value="TreeGrafter"/>
</dbReference>
<protein>
    <submittedName>
        <fullName evidence="5">Uncharacterized protein</fullName>
    </submittedName>
</protein>
<dbReference type="InterPro" id="IPR047184">
    <property type="entry name" value="KANK1-4"/>
</dbReference>
<feature type="compositionally biased region" description="Basic and acidic residues" evidence="4">
    <location>
        <begin position="967"/>
        <end position="983"/>
    </location>
</feature>
<feature type="compositionally biased region" description="Low complexity" evidence="4">
    <location>
        <begin position="912"/>
        <end position="922"/>
    </location>
</feature>
<organism evidence="5 6">
    <name type="scientific">Muraenolepis orangiensis</name>
    <name type="common">Patagonian moray cod</name>
    <dbReference type="NCBI Taxonomy" id="630683"/>
    <lineage>
        <taxon>Eukaryota</taxon>
        <taxon>Metazoa</taxon>
        <taxon>Chordata</taxon>
        <taxon>Craniata</taxon>
        <taxon>Vertebrata</taxon>
        <taxon>Euteleostomi</taxon>
        <taxon>Actinopterygii</taxon>
        <taxon>Neopterygii</taxon>
        <taxon>Teleostei</taxon>
        <taxon>Neoteleostei</taxon>
        <taxon>Acanthomorphata</taxon>
        <taxon>Zeiogadaria</taxon>
        <taxon>Gadariae</taxon>
        <taxon>Gadiformes</taxon>
        <taxon>Muraenolepidoidei</taxon>
        <taxon>Muraenolepididae</taxon>
        <taxon>Muraenolepis</taxon>
    </lineage>
</organism>
<keyword evidence="3" id="KW-0175">Coiled coil</keyword>
<dbReference type="InterPro" id="IPR021939">
    <property type="entry name" value="KN_motif"/>
</dbReference>
<feature type="compositionally biased region" description="Low complexity" evidence="4">
    <location>
        <begin position="839"/>
        <end position="849"/>
    </location>
</feature>
<keyword evidence="1" id="KW-0677">Repeat</keyword>
<dbReference type="PANTHER" id="PTHR24168">
    <property type="entry name" value="KN MOTIF AND ANKYRIN REPEAT DOMAIN-CONTAINING"/>
    <property type="match status" value="1"/>
</dbReference>
<dbReference type="GO" id="GO:0005856">
    <property type="term" value="C:cytoskeleton"/>
    <property type="evidence" value="ECO:0007669"/>
    <property type="project" value="TreeGrafter"/>
</dbReference>
<dbReference type="OrthoDB" id="5406014at2759"/>
<keyword evidence="6" id="KW-1185">Reference proteome</keyword>
<evidence type="ECO:0000256" key="3">
    <source>
        <dbReference type="SAM" id="Coils"/>
    </source>
</evidence>
<feature type="region of interest" description="Disordered" evidence="4">
    <location>
        <begin position="377"/>
        <end position="407"/>
    </location>
</feature>
<name>A0A9Q0IJ13_9TELE</name>
<dbReference type="Pfam" id="PF12075">
    <property type="entry name" value="KN_motif"/>
    <property type="match status" value="1"/>
</dbReference>
<dbReference type="GO" id="GO:0030837">
    <property type="term" value="P:negative regulation of actin filament polymerization"/>
    <property type="evidence" value="ECO:0007669"/>
    <property type="project" value="InterPro"/>
</dbReference>
<feature type="non-terminal residue" evidence="5">
    <location>
        <position position="1275"/>
    </location>
</feature>
<comment type="caution">
    <text evidence="5">The sequence shown here is derived from an EMBL/GenBank/DDBJ whole genome shotgun (WGS) entry which is preliminary data.</text>
</comment>
<dbReference type="Gene3D" id="1.25.40.20">
    <property type="entry name" value="Ankyrin repeat-containing domain"/>
    <property type="match status" value="1"/>
</dbReference>
<feature type="compositionally biased region" description="Low complexity" evidence="4">
    <location>
        <begin position="1019"/>
        <end position="1030"/>
    </location>
</feature>
<dbReference type="EMBL" id="JANIIK010000048">
    <property type="protein sequence ID" value="KAJ3599878.1"/>
    <property type="molecule type" value="Genomic_DNA"/>
</dbReference>
<gene>
    <name evidence="5" type="ORF">NHX12_033832</name>
</gene>
<feature type="region of interest" description="Disordered" evidence="4">
    <location>
        <begin position="161"/>
        <end position="202"/>
    </location>
</feature>
<feature type="region of interest" description="Disordered" evidence="4">
    <location>
        <begin position="782"/>
        <end position="1041"/>
    </location>
</feature>
<keyword evidence="2" id="KW-0040">ANK repeat</keyword>
<evidence type="ECO:0000256" key="4">
    <source>
        <dbReference type="SAM" id="MobiDB-lite"/>
    </source>
</evidence>
<feature type="compositionally biased region" description="Basic and acidic residues" evidence="4">
    <location>
        <begin position="342"/>
        <end position="361"/>
    </location>
</feature>
<feature type="coiled-coil region" evidence="3">
    <location>
        <begin position="410"/>
        <end position="448"/>
    </location>
</feature>
<sequence>MMDKKSANGFSSKAGEGVPRKQLPYSVETPYGFHLDLDFLKYVDDIEKGNTIKRVHIHRRIKGPKFSTLPRNFSLPGHGVRPAPKDKDTWTATSTLGPKPKSRVTEVQQIFDFRPSDGGSMQGSGYVTNKPRDEVNVGTKGLEERPLGLQSRPNLLRASSMPITVQHRKGSDSSSPDRVLGTPENGSSENVFRASPDLAERRSLPQDRTGLHQQITVALKRVRELEEQVKTIPELKAQICSLREERERLLLELQAQAQAQASSLSTTFARADSVTRLEDDRPSEGSAVVGQLKRSVETSSRAPVEENEGLSKSTLSQMDRKSQPSNLALGEAGDFPGCKTQPSEKTEQQKAGLEHTGDKLPQDLTAQQLYSPQMTVEETKVGSSVPGGQSSKEEELKAHQNSSDADLSSLQQVQHKLTMLDAKLTQASQELERTQDLLKDQIEVNKQKDVRILHLSEGVQVEVCTTQPRSTARRASMDRATAMESVGFANQETETVSPGTVDQGTDTDRICIEVCIPSIMVGSIHPHAEMEIVDVEAEALPPARQRANSVDRGTETERVDTQDQMTETPVADRVNQVTETDEGPAMTNHPMRPRASSVERGTETERVDTVDRLTETVAAPRTDQQTETETQQDRRQNSNPVRNIEERAIVVRDVVVTESGESGNDGITDLVCVATGDLISVSASVVTENVVSLIPDDETKDGQASDSAAIAIRDTKLSLTLQTDLETSEMTSRTVTAVEKVEDALKALEQTETATDLLDAATTVTEGASVIVTDNSGVSTVIPVRPQRGRTPTTEQSFQLQLQAPPVRPHRGSSETLPQQAKPHPIPTPAQPQAEEKALLALQTQASAQPVSATSSENQNLPKTSSEPQPSPQIQAEVQPRPRKSSVATNDGQSQPKPKAHKKVPSPGSCEAHSPPHSQASASRRDSKEPQPSRRRSTESPQPQAQAHPASRGSSEAHKGQPSGPRRGSEKEASRRGSSETHTVRRGSSEAAQRRGSSDAQALRRGSTEAQALRRESSEAQSSRRGSGESPTSPAALGQVVTRLTGLLGEQWAQLGSGGAGAQQAATSQQEGPSTQKQSTGKRVVPAKGVAAKPVGKAASAPAAAVAVGKPAGKAGPSKMSSIQSQLVSSLSVLSAFYSPAQKAAAANKQQQQAKRSSGGAKKNLKFVGVNGGYESTSSEEGQVDQGFVDACIYVKDRMGEVSSPDKEMRQVLLVLYQEWFRVSSQRSSEADTVRRYLRQVSRTTPTLLPYVVNLTDGNGNTALHYSVSHSNFPV</sequence>
<feature type="compositionally biased region" description="Basic and acidic residues" evidence="4">
    <location>
        <begin position="923"/>
        <end position="938"/>
    </location>
</feature>
<feature type="region of interest" description="Disordered" evidence="4">
    <location>
        <begin position="1055"/>
        <end position="1088"/>
    </location>
</feature>
<feature type="compositionally biased region" description="Low complexity" evidence="4">
    <location>
        <begin position="1062"/>
        <end position="1072"/>
    </location>
</feature>
<evidence type="ECO:0000313" key="6">
    <source>
        <dbReference type="Proteomes" id="UP001148018"/>
    </source>
</evidence>
<evidence type="ECO:0000256" key="2">
    <source>
        <dbReference type="ARBA" id="ARBA00023043"/>
    </source>
</evidence>
<feature type="region of interest" description="Disordered" evidence="4">
    <location>
        <begin position="68"/>
        <end position="133"/>
    </location>
</feature>
<feature type="region of interest" description="Disordered" evidence="4">
    <location>
        <begin position="275"/>
        <end position="362"/>
    </location>
</feature>
<dbReference type="Proteomes" id="UP001148018">
    <property type="component" value="Unassembled WGS sequence"/>
</dbReference>
<proteinExistence type="predicted"/>
<feature type="compositionally biased region" description="Basic and acidic residues" evidence="4">
    <location>
        <begin position="552"/>
        <end position="561"/>
    </location>
</feature>
<feature type="region of interest" description="Disordered" evidence="4">
    <location>
        <begin position="543"/>
        <end position="644"/>
    </location>
</feature>